<protein>
    <recommendedName>
        <fullName evidence="4">RCC1-like domain-containing protein</fullName>
    </recommendedName>
</protein>
<feature type="domain" description="RCC1-like" evidence="4">
    <location>
        <begin position="980"/>
        <end position="1257"/>
    </location>
</feature>
<evidence type="ECO:0000256" key="1">
    <source>
        <dbReference type="ARBA" id="ARBA00022658"/>
    </source>
</evidence>
<evidence type="ECO:0000256" key="3">
    <source>
        <dbReference type="PROSITE-ProRule" id="PRU00235"/>
    </source>
</evidence>
<dbReference type="PANTHER" id="PTHR45982">
    <property type="entry name" value="REGULATOR OF CHROMOSOME CONDENSATION"/>
    <property type="match status" value="1"/>
</dbReference>
<dbReference type="PROSITE" id="PS50012">
    <property type="entry name" value="RCC1_3"/>
    <property type="match status" value="7"/>
</dbReference>
<keyword evidence="1" id="KW-0344">Guanine-nucleotide releasing factor</keyword>
<dbReference type="InterPro" id="IPR009091">
    <property type="entry name" value="RCC1/BLIP-II"/>
</dbReference>
<evidence type="ECO:0000313" key="5">
    <source>
        <dbReference type="EMBL" id="OMJ76354.1"/>
    </source>
</evidence>
<organism evidence="5 6">
    <name type="scientific">Stentor coeruleus</name>
    <dbReference type="NCBI Taxonomy" id="5963"/>
    <lineage>
        <taxon>Eukaryota</taxon>
        <taxon>Sar</taxon>
        <taxon>Alveolata</taxon>
        <taxon>Ciliophora</taxon>
        <taxon>Postciliodesmatophora</taxon>
        <taxon>Heterotrichea</taxon>
        <taxon>Heterotrichida</taxon>
        <taxon>Stentoridae</taxon>
        <taxon>Stentor</taxon>
    </lineage>
</organism>
<dbReference type="InterPro" id="IPR051553">
    <property type="entry name" value="Ran_GTPase-activating"/>
</dbReference>
<sequence length="1422" mass="161302">MGCICGKNLVKSSIEHVAEKKNDDAEIEAVQNINQSKEPLQETSNESDRVANAKIISLEKIKEKSEKVYEFPIISIPMQDFYAFSSENPAEFESSHSNDWEQIIAAHCKSLKNTTKTFRTTNSIIKNDWDSSITIELTKEILIMPTRQWANEQIYLVNKAMKNRQGIGRNVRRKNIQLKQQFEWFIWAVANFWYLYLGGKSKKVNNEFDFLTGKKVGLPQNKEEWLSGFIYKSVKFQIFLRQSPECSRMKAEFKSIKYLFLESYPCSKSLVFPLLTQIKIGPFVLFAAPVYPNAFLTGCNDLFLDLFGEGNFCVPRSCIFQLKVEVYVHMVYNASEFVPCEGEKKYIITFNALDNKKAVFENFYDKGVPKKDILQLLNCEKYASVKIENKTIEAYGWKCVIFWDDNTEIKKQHEFNGFFGGVPGNFVGFFFEIKKRAKRNSDTDYNTGDKLFSLKNSIRDCVNTLENSDSINSQKALSELMKRKGLHSYHEWLIYSKCRSERTTYLLEASLLSQAIKAYVYNFMHSKDQTRIKNLQILLSECLLACIRPESKDNQILVSLGFVLFLKRLTCMTEAKALKTRPDQSCSRIIEPLKEKLHSCDFLGTGEMISKILSVGSKWPKQLLKAVEDHMNIAIDSKILSEAANDSFGFLQKPEILNHEDISYLRLAINSVTTLREDSYLLYLSLTDKPYYEENSMCSINESQIYFMQKENEFTNLEMILPGELYSQGNRFYKESYSIGKIELLEEWASCHEFMCKDLVTPNGQEAVLIEIYLHQCAMLLCQNKDAEGALKVLKKATGLIDFCYWIEAELVIAYYMWFGLCHENINNFVAEQSFITALILMTRAFGDPRGRNNHGVPWQMIAGFKLSKIAREEKRIFDAQLAEEHFDSVYMNSSEFKHKSQKKYNRRYAKQQASIYKSPFESSEPQWEDLLNWTWSTSVFLFSSNLLWTQSRVKEFINLTKVSQIALQIGFVVNTSGTSTPSSYKDTKRGFQQNSLSQALLSQDCALHTDSMKGVIYIWGSDTDGQLGISNEKEASPVLMFPRLLTALKDVIIKEVAAGALHCVAITIEGTCYAWGNNEGFQLGLGPDLPKQVESPVLVKTLSRIESAACGYRHSVFLNNTGQLFTTGEGGGGVLGHGNCNTIMFPSLIVNTKKIKIQQIQAGGYHNVALTDNGHVYVWGRGDGGQLGLEQEDLIKNGEDIYVDVPIKIKGILENKKIIQIACGEAHNLVLTNEGKVFAWGWGSNGQLGNGYREEDFEESGNLLSIQYTPAPILSFSFPIIQVAAGGLFSMFLASDKEVYICGANDKRQLGLEVEVRDVAIPTRIESFVENNIKNIACGESHCVAISDKLVWTWGNHLDYRLGIGEVTGFSAPRILQSLTSSEIVKVACGRIHTMIVVGKGAMQTQIVNFFDTLVKWDIEI</sequence>
<dbReference type="InterPro" id="IPR000408">
    <property type="entry name" value="Reg_chr_condens"/>
</dbReference>
<keyword evidence="6" id="KW-1185">Reference proteome</keyword>
<dbReference type="Gene3D" id="2.130.10.30">
    <property type="entry name" value="Regulator of chromosome condensation 1/beta-lactamase-inhibitor protein II"/>
    <property type="match status" value="2"/>
</dbReference>
<dbReference type="PROSITE" id="PS00626">
    <property type="entry name" value="RCC1_2"/>
    <property type="match status" value="1"/>
</dbReference>
<dbReference type="InterPro" id="IPR058923">
    <property type="entry name" value="RCC1-like_dom"/>
</dbReference>
<feature type="repeat" description="RCC1" evidence="3">
    <location>
        <begin position="1071"/>
        <end position="1122"/>
    </location>
</feature>
<gene>
    <name evidence="5" type="ORF">SteCoe_24296</name>
</gene>
<feature type="repeat" description="RCC1" evidence="3">
    <location>
        <begin position="1298"/>
        <end position="1350"/>
    </location>
</feature>
<proteinExistence type="predicted"/>
<comment type="caution">
    <text evidence="5">The sequence shown here is derived from an EMBL/GenBank/DDBJ whole genome shotgun (WGS) entry which is preliminary data.</text>
</comment>
<feature type="repeat" description="RCC1" evidence="3">
    <location>
        <begin position="1015"/>
        <end position="1070"/>
    </location>
</feature>
<name>A0A1R2BI10_9CILI</name>
<feature type="repeat" description="RCC1" evidence="3">
    <location>
        <begin position="1175"/>
        <end position="1235"/>
    </location>
</feature>
<dbReference type="OrthoDB" id="8068875at2759"/>
<keyword evidence="2" id="KW-0677">Repeat</keyword>
<feature type="repeat" description="RCC1" evidence="3">
    <location>
        <begin position="1236"/>
        <end position="1297"/>
    </location>
</feature>
<feature type="repeat" description="RCC1" evidence="3">
    <location>
        <begin position="1350"/>
        <end position="1401"/>
    </location>
</feature>
<dbReference type="Proteomes" id="UP000187209">
    <property type="component" value="Unassembled WGS sequence"/>
</dbReference>
<dbReference type="Pfam" id="PF25390">
    <property type="entry name" value="WD40_RLD"/>
    <property type="match status" value="1"/>
</dbReference>
<feature type="repeat" description="RCC1" evidence="3">
    <location>
        <begin position="1123"/>
        <end position="1174"/>
    </location>
</feature>
<evidence type="ECO:0000256" key="2">
    <source>
        <dbReference type="ARBA" id="ARBA00022737"/>
    </source>
</evidence>
<reference evidence="5 6" key="1">
    <citation type="submission" date="2016-11" db="EMBL/GenBank/DDBJ databases">
        <title>The macronuclear genome of Stentor coeruleus: a giant cell with tiny introns.</title>
        <authorList>
            <person name="Slabodnick M."/>
            <person name="Ruby J.G."/>
            <person name="Reiff S.B."/>
            <person name="Swart E.C."/>
            <person name="Gosai S."/>
            <person name="Prabakaran S."/>
            <person name="Witkowska E."/>
            <person name="Larue G.E."/>
            <person name="Fisher S."/>
            <person name="Freeman R.M."/>
            <person name="Gunawardena J."/>
            <person name="Chu W."/>
            <person name="Stover N.A."/>
            <person name="Gregory B.D."/>
            <person name="Nowacki M."/>
            <person name="Derisi J."/>
            <person name="Roy S.W."/>
            <person name="Marshall W.F."/>
            <person name="Sood P."/>
        </authorList>
    </citation>
    <scope>NUCLEOTIDE SEQUENCE [LARGE SCALE GENOMIC DNA]</scope>
    <source>
        <strain evidence="5">WM001</strain>
    </source>
</reference>
<dbReference type="PANTHER" id="PTHR45982:SF1">
    <property type="entry name" value="REGULATOR OF CHROMOSOME CONDENSATION"/>
    <property type="match status" value="1"/>
</dbReference>
<dbReference type="PRINTS" id="PR00633">
    <property type="entry name" value="RCCNDNSATION"/>
</dbReference>
<accession>A0A1R2BI10</accession>
<dbReference type="Pfam" id="PF00415">
    <property type="entry name" value="RCC1"/>
    <property type="match status" value="2"/>
</dbReference>
<evidence type="ECO:0000259" key="4">
    <source>
        <dbReference type="Pfam" id="PF25390"/>
    </source>
</evidence>
<evidence type="ECO:0000313" key="6">
    <source>
        <dbReference type="Proteomes" id="UP000187209"/>
    </source>
</evidence>
<dbReference type="EMBL" id="MPUH01000636">
    <property type="protein sequence ID" value="OMJ76354.1"/>
    <property type="molecule type" value="Genomic_DNA"/>
</dbReference>
<dbReference type="SUPFAM" id="SSF50985">
    <property type="entry name" value="RCC1/BLIP-II"/>
    <property type="match status" value="2"/>
</dbReference>